<keyword evidence="2" id="KW-0489">Methyltransferase</keyword>
<dbReference type="PROSITE" id="PS51192">
    <property type="entry name" value="HELICASE_ATP_BIND_1"/>
    <property type="match status" value="1"/>
</dbReference>
<proteinExistence type="predicted"/>
<name>A0A174UHZ7_9FIRM</name>
<dbReference type="SUPFAM" id="SSF52540">
    <property type="entry name" value="P-loop containing nucleoside triphosphate hydrolases"/>
    <property type="match status" value="2"/>
</dbReference>
<dbReference type="Gene3D" id="3.40.50.300">
    <property type="entry name" value="P-loop containing nucleotide triphosphate hydrolases"/>
    <property type="match status" value="1"/>
</dbReference>
<evidence type="ECO:0000259" key="1">
    <source>
        <dbReference type="PROSITE" id="PS51192"/>
    </source>
</evidence>
<dbReference type="InterPro" id="IPR014001">
    <property type="entry name" value="Helicase_ATP-bd"/>
</dbReference>
<dbReference type="InterPro" id="IPR000330">
    <property type="entry name" value="SNF2_N"/>
</dbReference>
<protein>
    <submittedName>
        <fullName evidence="2">DNA methylase</fullName>
    </submittedName>
</protein>
<accession>A0A174UHZ7</accession>
<dbReference type="InterPro" id="IPR027417">
    <property type="entry name" value="P-loop_NTPase"/>
</dbReference>
<feature type="domain" description="Helicase ATP-binding" evidence="1">
    <location>
        <begin position="13"/>
        <end position="178"/>
    </location>
</feature>
<dbReference type="Gene3D" id="3.40.50.10810">
    <property type="entry name" value="Tandem AAA-ATPase domain"/>
    <property type="match status" value="1"/>
</dbReference>
<dbReference type="GO" id="GO:0005524">
    <property type="term" value="F:ATP binding"/>
    <property type="evidence" value="ECO:0007669"/>
    <property type="project" value="InterPro"/>
</dbReference>
<dbReference type="GO" id="GO:0032259">
    <property type="term" value="P:methylation"/>
    <property type="evidence" value="ECO:0007669"/>
    <property type="project" value="UniProtKB-KW"/>
</dbReference>
<dbReference type="OrthoDB" id="9760715at2"/>
<keyword evidence="2" id="KW-0808">Transferase</keyword>
<dbReference type="SMART" id="SM00487">
    <property type="entry name" value="DEXDc"/>
    <property type="match status" value="1"/>
</dbReference>
<gene>
    <name evidence="2" type="ORF">ERS852551_03552</name>
</gene>
<dbReference type="AlphaFoldDB" id="A0A174UHZ7"/>
<organism evidence="2 3">
    <name type="scientific">Anaerotruncus colihominis</name>
    <dbReference type="NCBI Taxonomy" id="169435"/>
    <lineage>
        <taxon>Bacteria</taxon>
        <taxon>Bacillati</taxon>
        <taxon>Bacillota</taxon>
        <taxon>Clostridia</taxon>
        <taxon>Eubacteriales</taxon>
        <taxon>Oscillospiraceae</taxon>
        <taxon>Anaerotruncus</taxon>
    </lineage>
</organism>
<dbReference type="Proteomes" id="UP000095765">
    <property type="component" value="Unassembled WGS sequence"/>
</dbReference>
<dbReference type="GO" id="GO:0008168">
    <property type="term" value="F:methyltransferase activity"/>
    <property type="evidence" value="ECO:0007669"/>
    <property type="project" value="UniProtKB-KW"/>
</dbReference>
<dbReference type="InterPro" id="IPR038718">
    <property type="entry name" value="SNF2-like_sf"/>
</dbReference>
<evidence type="ECO:0000313" key="3">
    <source>
        <dbReference type="Proteomes" id="UP000095765"/>
    </source>
</evidence>
<reference evidence="2 3" key="1">
    <citation type="submission" date="2015-09" db="EMBL/GenBank/DDBJ databases">
        <authorList>
            <consortium name="Pathogen Informatics"/>
        </authorList>
    </citation>
    <scope>NUCLEOTIDE SEQUENCE [LARGE SCALE GENOMIC DNA]</scope>
    <source>
        <strain evidence="2 3">2789STDY5834939</strain>
    </source>
</reference>
<evidence type="ECO:0000313" key="2">
    <source>
        <dbReference type="EMBL" id="CUQ20956.1"/>
    </source>
</evidence>
<dbReference type="RefSeq" id="WP_082425531.1">
    <property type="nucleotide sequence ID" value="NZ_CZBE01000036.1"/>
</dbReference>
<dbReference type="PANTHER" id="PTHR10799">
    <property type="entry name" value="SNF2/RAD54 HELICASE FAMILY"/>
    <property type="match status" value="1"/>
</dbReference>
<dbReference type="Pfam" id="PF00176">
    <property type="entry name" value="SNF2-rel_dom"/>
    <property type="match status" value="1"/>
</dbReference>
<dbReference type="EMBL" id="CZBE01000036">
    <property type="protein sequence ID" value="CUQ20956.1"/>
    <property type="molecule type" value="Genomic_DNA"/>
</dbReference>
<sequence>MEFHPHKYQQYAVNRLIQDDSIGLFLECGLGKTVITLTAIRELRLQWKVGRVLVVAPKKVAEATWNNEAAQWDHLNDMRVLPVLGTSKKRIQTLNTPADLWVINRENVPWLVDYYRNSWPFDMVVLDESSSFKNPRSMRFKALRRVRTRIRRLVELTGTPSPNGLEDLWAQVYLLDGGARLGRTLTSFREAFFTQDYAYPGQPYRTYTPMPGADERVEKAVADICVSMKAEDYLELPDYIEDVVPVELDTPARKAYKKLEREMLLQVADQVITAGTAAGLNGKLLQLCSGAVYDGDGTPVEIHNCKIEAFLELVEQLHGKHALVFYWFQHERDRLMEALKAGFPNLRVRLYGGNADASAWNAGGVDLLLVHPASCGYGLNLQYGGHHMIWYSFPNWSLELYQQACKRLPRQGQKHPVVSHLMVVQGGMDEAVLTALRSKGDAQAALMQALKAKIDSARIGGKFLPPSRYRCMEGCVWHSD</sequence>